<feature type="domain" description="N-acetyltransferase" evidence="3">
    <location>
        <begin position="1"/>
        <end position="97"/>
    </location>
</feature>
<evidence type="ECO:0000256" key="2">
    <source>
        <dbReference type="ARBA" id="ARBA00023315"/>
    </source>
</evidence>
<keyword evidence="2" id="KW-0012">Acyltransferase</keyword>
<dbReference type="GO" id="GO:0008080">
    <property type="term" value="F:N-acetyltransferase activity"/>
    <property type="evidence" value="ECO:0007669"/>
    <property type="project" value="InterPro"/>
</dbReference>
<evidence type="ECO:0000256" key="1">
    <source>
        <dbReference type="ARBA" id="ARBA00022679"/>
    </source>
</evidence>
<dbReference type="Gene3D" id="3.40.630.30">
    <property type="match status" value="1"/>
</dbReference>
<keyword evidence="1" id="KW-0808">Transferase</keyword>
<dbReference type="STRING" id="1910958.BTM30_08710"/>
<gene>
    <name evidence="4" type="ORF">C7K08_10225</name>
</gene>
<evidence type="ECO:0000259" key="3">
    <source>
        <dbReference type="PROSITE" id="PS51186"/>
    </source>
</evidence>
<reference evidence="5" key="1">
    <citation type="submission" date="2018-03" db="EMBL/GenBank/DDBJ databases">
        <title>Ecological and genomic features of two cosmopolitan and abundant freshwater picocyanobacteria.</title>
        <authorList>
            <person name="Cabello-Yeves P.J."/>
            <person name="Picazo A."/>
            <person name="Camacho A."/>
            <person name="Callieri C."/>
            <person name="Rosselli R."/>
            <person name="Roda-Garcia J."/>
            <person name="Coutinho F.H."/>
            <person name="Rodriguez-Valera F."/>
        </authorList>
    </citation>
    <scope>NUCLEOTIDE SEQUENCE [LARGE SCALE GENOMIC DNA]</scope>
    <source>
        <strain evidence="5">Tous</strain>
    </source>
</reference>
<name>A0A2P7ECQ9_9SYNE</name>
<dbReference type="PROSITE" id="PS51186">
    <property type="entry name" value="GNAT"/>
    <property type="match status" value="1"/>
</dbReference>
<dbReference type="GO" id="GO:0005737">
    <property type="term" value="C:cytoplasm"/>
    <property type="evidence" value="ECO:0007669"/>
    <property type="project" value="TreeGrafter"/>
</dbReference>
<dbReference type="Pfam" id="PF13508">
    <property type="entry name" value="Acetyltransf_7"/>
    <property type="match status" value="1"/>
</dbReference>
<dbReference type="InterPro" id="IPR016181">
    <property type="entry name" value="Acyl_CoA_acyltransferase"/>
</dbReference>
<organism evidence="4 5">
    <name type="scientific">Synechococcus lacustris str. Tous</name>
    <dbReference type="NCBI Taxonomy" id="1910958"/>
    <lineage>
        <taxon>Bacteria</taxon>
        <taxon>Bacillati</taxon>
        <taxon>Cyanobacteriota</taxon>
        <taxon>Cyanophyceae</taxon>
        <taxon>Synechococcales</taxon>
        <taxon>Synechococcaceae</taxon>
        <taxon>Synechococcus</taxon>
    </lineage>
</organism>
<proteinExistence type="predicted"/>
<keyword evidence="5" id="KW-1185">Reference proteome</keyword>
<dbReference type="PANTHER" id="PTHR43626:SF4">
    <property type="entry name" value="GCN5-RELATED N-ACETYLTRANSFERASE 2, CHLOROPLASTIC"/>
    <property type="match status" value="1"/>
</dbReference>
<dbReference type="InterPro" id="IPR000182">
    <property type="entry name" value="GNAT_dom"/>
</dbReference>
<dbReference type="SUPFAM" id="SSF55729">
    <property type="entry name" value="Acyl-CoA N-acyltransferases (Nat)"/>
    <property type="match status" value="1"/>
</dbReference>
<comment type="caution">
    <text evidence="4">The sequence shown here is derived from an EMBL/GenBank/DDBJ whole genome shotgun (WGS) entry which is preliminary data.</text>
</comment>
<protein>
    <recommendedName>
        <fullName evidence="3">N-acetyltransferase domain-containing protein</fullName>
    </recommendedName>
</protein>
<sequence>MLRESAAVVSLWQNKQLIGFGRASSDRIYRAVLWDVVVTNDHQGLGHGRTIVEALINHRAVVEVERIYLMTTQQRGFYEQLGFVHQVSQDLMLFKRG</sequence>
<dbReference type="InterPro" id="IPR045039">
    <property type="entry name" value="NSI-like"/>
</dbReference>
<accession>A0A2P7ECQ9</accession>
<evidence type="ECO:0000313" key="5">
    <source>
        <dbReference type="Proteomes" id="UP000240206"/>
    </source>
</evidence>
<dbReference type="Proteomes" id="UP000240206">
    <property type="component" value="Unassembled WGS sequence"/>
</dbReference>
<dbReference type="AlphaFoldDB" id="A0A2P7ECQ9"/>
<dbReference type="CDD" id="cd04301">
    <property type="entry name" value="NAT_SF"/>
    <property type="match status" value="1"/>
</dbReference>
<dbReference type="PANTHER" id="PTHR43626">
    <property type="entry name" value="ACYL-COA N-ACYLTRANSFERASE"/>
    <property type="match status" value="1"/>
</dbReference>
<dbReference type="EMBL" id="PXVC01000057">
    <property type="protein sequence ID" value="PSI01000.1"/>
    <property type="molecule type" value="Genomic_DNA"/>
</dbReference>
<evidence type="ECO:0000313" key="4">
    <source>
        <dbReference type="EMBL" id="PSI01000.1"/>
    </source>
</evidence>